<feature type="transmembrane region" description="Helical" evidence="9">
    <location>
        <begin position="13"/>
        <end position="31"/>
    </location>
</feature>
<protein>
    <submittedName>
        <fullName evidence="10">Uncharacterized protein</fullName>
    </submittedName>
</protein>
<dbReference type="GO" id="GO:0046872">
    <property type="term" value="F:metal ion binding"/>
    <property type="evidence" value="ECO:0007669"/>
    <property type="project" value="UniProtKB-KW"/>
</dbReference>
<evidence type="ECO:0000256" key="8">
    <source>
        <dbReference type="PIRSR" id="PIRSR600175-1"/>
    </source>
</evidence>
<evidence type="ECO:0000313" key="11">
    <source>
        <dbReference type="Proteomes" id="UP000728032"/>
    </source>
</evidence>
<accession>A0A7R9MNT3</accession>
<dbReference type="Pfam" id="PF00209">
    <property type="entry name" value="SNF"/>
    <property type="match status" value="1"/>
</dbReference>
<dbReference type="GO" id="GO:0005283">
    <property type="term" value="F:amino acid:sodium symporter activity"/>
    <property type="evidence" value="ECO:0007669"/>
    <property type="project" value="TreeGrafter"/>
</dbReference>
<sequence>ISPGIDQLNGIKWDLALCLAISWIIVILCLLKGVKTSGKVVYFAATFPYVILISLLIAGVVQEGAWEGIKYFIVPQWDKLLEIKVWQAAAGQMFFSLSVAMGGLIMFSSYNDFRHNIFQDAMIVSVLDTITSIISGLVIFSVLGAMAHDLGPGVSVTDVVKSGPGLAFVTYPEALTRLPFPQVWSVLFFFMLFTLGL</sequence>
<feature type="non-terminal residue" evidence="10">
    <location>
        <position position="1"/>
    </location>
</feature>
<comment type="similarity">
    <text evidence="2">Belongs to the sodium:neurotransmitter symporter (SNF) (TC 2.A.22) family.</text>
</comment>
<feature type="transmembrane region" description="Helical" evidence="9">
    <location>
        <begin position="40"/>
        <end position="61"/>
    </location>
</feature>
<dbReference type="GO" id="GO:0005886">
    <property type="term" value="C:plasma membrane"/>
    <property type="evidence" value="ECO:0007669"/>
    <property type="project" value="TreeGrafter"/>
</dbReference>
<dbReference type="PANTHER" id="PTHR11616:SF236">
    <property type="entry name" value="TRANSPORTER"/>
    <property type="match status" value="1"/>
</dbReference>
<dbReference type="InterPro" id="IPR037272">
    <property type="entry name" value="SNS_sf"/>
</dbReference>
<keyword evidence="6 9" id="KW-1133">Transmembrane helix</keyword>
<keyword evidence="4 9" id="KW-0812">Transmembrane</keyword>
<evidence type="ECO:0000256" key="7">
    <source>
        <dbReference type="ARBA" id="ARBA00023136"/>
    </source>
</evidence>
<evidence type="ECO:0000256" key="1">
    <source>
        <dbReference type="ARBA" id="ARBA00004141"/>
    </source>
</evidence>
<evidence type="ECO:0000256" key="4">
    <source>
        <dbReference type="ARBA" id="ARBA00022692"/>
    </source>
</evidence>
<dbReference type="PANTHER" id="PTHR11616">
    <property type="entry name" value="SODIUM/CHLORIDE DEPENDENT TRANSPORTER"/>
    <property type="match status" value="1"/>
</dbReference>
<comment type="subcellular location">
    <subcellularLocation>
        <location evidence="1">Membrane</location>
        <topology evidence="1">Multi-pass membrane protein</topology>
    </subcellularLocation>
</comment>
<dbReference type="SUPFAM" id="SSF161070">
    <property type="entry name" value="SNF-like"/>
    <property type="match status" value="1"/>
</dbReference>
<keyword evidence="8" id="KW-0915">Sodium</keyword>
<feature type="non-terminal residue" evidence="10">
    <location>
        <position position="197"/>
    </location>
</feature>
<dbReference type="PROSITE" id="PS50267">
    <property type="entry name" value="NA_NEUROTRAN_SYMP_3"/>
    <property type="match status" value="1"/>
</dbReference>
<dbReference type="AlphaFoldDB" id="A0A7R9MNT3"/>
<dbReference type="PRINTS" id="PR00176">
    <property type="entry name" value="NANEUSMPORT"/>
</dbReference>
<evidence type="ECO:0000256" key="6">
    <source>
        <dbReference type="ARBA" id="ARBA00022989"/>
    </source>
</evidence>
<feature type="binding site" evidence="8">
    <location>
        <position position="96"/>
    </location>
    <ligand>
        <name>Na(+)</name>
        <dbReference type="ChEBI" id="CHEBI:29101"/>
        <label>1</label>
    </ligand>
</feature>
<feature type="transmembrane region" description="Helical" evidence="9">
    <location>
        <begin position="122"/>
        <end position="147"/>
    </location>
</feature>
<name>A0A7R9MNT3_9ACAR</name>
<dbReference type="EMBL" id="OC948697">
    <property type="protein sequence ID" value="CAD7663680.1"/>
    <property type="molecule type" value="Genomic_DNA"/>
</dbReference>
<evidence type="ECO:0000256" key="3">
    <source>
        <dbReference type="ARBA" id="ARBA00022448"/>
    </source>
</evidence>
<dbReference type="GO" id="GO:0089718">
    <property type="term" value="P:amino acid import across plasma membrane"/>
    <property type="evidence" value="ECO:0007669"/>
    <property type="project" value="TreeGrafter"/>
</dbReference>
<evidence type="ECO:0000256" key="5">
    <source>
        <dbReference type="ARBA" id="ARBA00022847"/>
    </source>
</evidence>
<keyword evidence="8" id="KW-0479">Metal-binding</keyword>
<dbReference type="GO" id="GO:0015179">
    <property type="term" value="F:L-amino acid transmembrane transporter activity"/>
    <property type="evidence" value="ECO:0007669"/>
    <property type="project" value="TreeGrafter"/>
</dbReference>
<keyword evidence="7 9" id="KW-0472">Membrane</keyword>
<evidence type="ECO:0000256" key="9">
    <source>
        <dbReference type="SAM" id="Phobius"/>
    </source>
</evidence>
<evidence type="ECO:0000256" key="2">
    <source>
        <dbReference type="ARBA" id="ARBA00006459"/>
    </source>
</evidence>
<organism evidence="10">
    <name type="scientific">Oppiella nova</name>
    <dbReference type="NCBI Taxonomy" id="334625"/>
    <lineage>
        <taxon>Eukaryota</taxon>
        <taxon>Metazoa</taxon>
        <taxon>Ecdysozoa</taxon>
        <taxon>Arthropoda</taxon>
        <taxon>Chelicerata</taxon>
        <taxon>Arachnida</taxon>
        <taxon>Acari</taxon>
        <taxon>Acariformes</taxon>
        <taxon>Sarcoptiformes</taxon>
        <taxon>Oribatida</taxon>
        <taxon>Brachypylina</taxon>
        <taxon>Oppioidea</taxon>
        <taxon>Oppiidae</taxon>
        <taxon>Oppiella</taxon>
    </lineage>
</organism>
<proteinExistence type="inferred from homology"/>
<keyword evidence="3" id="KW-0813">Transport</keyword>
<keyword evidence="5" id="KW-0769">Symport</keyword>
<dbReference type="InterPro" id="IPR000175">
    <property type="entry name" value="Na/ntran_symport"/>
</dbReference>
<gene>
    <name evidence="10" type="ORF">ONB1V03_LOCUS20238</name>
</gene>
<feature type="binding site" evidence="8">
    <location>
        <position position="195"/>
    </location>
    <ligand>
        <name>Na(+)</name>
        <dbReference type="ChEBI" id="CHEBI:29101"/>
        <label>1</label>
    </ligand>
</feature>
<evidence type="ECO:0000313" key="10">
    <source>
        <dbReference type="EMBL" id="CAD7663680.1"/>
    </source>
</evidence>
<feature type="transmembrane region" description="Helical" evidence="9">
    <location>
        <begin position="178"/>
        <end position="196"/>
    </location>
</feature>
<dbReference type="GO" id="GO:0015187">
    <property type="term" value="F:glycine transmembrane transporter activity"/>
    <property type="evidence" value="ECO:0007669"/>
    <property type="project" value="TreeGrafter"/>
</dbReference>
<keyword evidence="11" id="KW-1185">Reference proteome</keyword>
<dbReference type="OrthoDB" id="6581954at2759"/>
<dbReference type="EMBL" id="CAJPVJ010033872">
    <property type="protein sequence ID" value="CAG2180817.1"/>
    <property type="molecule type" value="Genomic_DNA"/>
</dbReference>
<dbReference type="Proteomes" id="UP000728032">
    <property type="component" value="Unassembled WGS sequence"/>
</dbReference>
<reference evidence="10" key="1">
    <citation type="submission" date="2020-11" db="EMBL/GenBank/DDBJ databases">
        <authorList>
            <person name="Tran Van P."/>
        </authorList>
    </citation>
    <scope>NUCLEOTIDE SEQUENCE</scope>
</reference>
<feature type="transmembrane region" description="Helical" evidence="9">
    <location>
        <begin position="85"/>
        <end position="110"/>
    </location>
</feature>